<gene>
    <name evidence="1" type="ORF">L2E82_42128</name>
</gene>
<organism evidence="1 2">
    <name type="scientific">Cichorium intybus</name>
    <name type="common">Chicory</name>
    <dbReference type="NCBI Taxonomy" id="13427"/>
    <lineage>
        <taxon>Eukaryota</taxon>
        <taxon>Viridiplantae</taxon>
        <taxon>Streptophyta</taxon>
        <taxon>Embryophyta</taxon>
        <taxon>Tracheophyta</taxon>
        <taxon>Spermatophyta</taxon>
        <taxon>Magnoliopsida</taxon>
        <taxon>eudicotyledons</taxon>
        <taxon>Gunneridae</taxon>
        <taxon>Pentapetalae</taxon>
        <taxon>asterids</taxon>
        <taxon>campanulids</taxon>
        <taxon>Asterales</taxon>
        <taxon>Asteraceae</taxon>
        <taxon>Cichorioideae</taxon>
        <taxon>Cichorieae</taxon>
        <taxon>Cichoriinae</taxon>
        <taxon>Cichorium</taxon>
    </lineage>
</organism>
<reference evidence="2" key="1">
    <citation type="journal article" date="2022" name="Mol. Ecol. Resour.">
        <title>The genomes of chicory, endive, great burdock and yacon provide insights into Asteraceae palaeo-polyploidization history and plant inulin production.</title>
        <authorList>
            <person name="Fan W."/>
            <person name="Wang S."/>
            <person name="Wang H."/>
            <person name="Wang A."/>
            <person name="Jiang F."/>
            <person name="Liu H."/>
            <person name="Zhao H."/>
            <person name="Xu D."/>
            <person name="Zhang Y."/>
        </authorList>
    </citation>
    <scope>NUCLEOTIDE SEQUENCE [LARGE SCALE GENOMIC DNA]</scope>
    <source>
        <strain evidence="2">cv. Punajuju</strain>
    </source>
</reference>
<comment type="caution">
    <text evidence="1">The sequence shown here is derived from an EMBL/GenBank/DDBJ whole genome shotgun (WGS) entry which is preliminary data.</text>
</comment>
<keyword evidence="2" id="KW-1185">Reference proteome</keyword>
<evidence type="ECO:0000313" key="1">
    <source>
        <dbReference type="EMBL" id="KAI3698518.1"/>
    </source>
</evidence>
<protein>
    <submittedName>
        <fullName evidence="1">Uncharacterized protein</fullName>
    </submittedName>
</protein>
<proteinExistence type="predicted"/>
<evidence type="ECO:0000313" key="2">
    <source>
        <dbReference type="Proteomes" id="UP001055811"/>
    </source>
</evidence>
<reference evidence="1 2" key="2">
    <citation type="journal article" date="2022" name="Mol. Ecol. Resour.">
        <title>The genomes of chicory, endive, great burdock and yacon provide insights into Asteraceae paleo-polyploidization history and plant inulin production.</title>
        <authorList>
            <person name="Fan W."/>
            <person name="Wang S."/>
            <person name="Wang H."/>
            <person name="Wang A."/>
            <person name="Jiang F."/>
            <person name="Liu H."/>
            <person name="Zhao H."/>
            <person name="Xu D."/>
            <person name="Zhang Y."/>
        </authorList>
    </citation>
    <scope>NUCLEOTIDE SEQUENCE [LARGE SCALE GENOMIC DNA]</scope>
    <source>
        <strain evidence="2">cv. Punajuju</strain>
        <tissue evidence="1">Leaves</tissue>
    </source>
</reference>
<name>A0ACB8ZLK4_CICIN</name>
<accession>A0ACB8ZLK4</accession>
<sequence>MKEVDIIPDDTKSIECILQLEQEIRVLRNLEHPNIVQYLGSEMNLWLEILHVIFSLDYLICIVRRQFTNGIGIRDCVPSIARLLMEGIPSISNSMIEFAIPWRLRGGIGADYGSGSNHGSNPFDGHSGNNRGQIPNGLTTDALASALMDPRFPTKGLQNHEQWTIEVKKLNMGSRFCSRGFGKLYKGIYNGEDVAIKLFEKPEDDLEKSNLMEKQFQQRFSTISTKARLLFHLITVPFKHIKTSFFTGDMKLHRWLSIFSATTYDATPTPQPPSKLLMLSDANINTSDTTSTNTSCSLHSPGTLALSVSHLRLTSLKPPQASHVNFLAVHNHQLYAATGNLIHVIDTTSLALLDTFSVAGSSSGSVKSVTFISGSIFTAHQDNKIRLWKLTGNKRHKHIATLPTFEDRLFRSVLPKNYVNVRRHRKKLWIQHHDAVSGLALISDQLLCSVSWDKYLKIWRISDLRCMESIKAHDDAINAVVVAADGTIFTGSADRRIKIWGKAFRKYGLIATLEKHKSAVNALALNDDASVLFSGASDRLILVWDKEHGSDRMVLTSALRGHSNAILCLINVSDLLLSGSADRTVRIWQRGYDGKFCCLKVLDGYEKPVRSLVADPGKTPFETKPGSNVRVFSESLDGIMRMLTIEGLIFSDCVSDEK</sequence>
<dbReference type="EMBL" id="CM042016">
    <property type="protein sequence ID" value="KAI3698518.1"/>
    <property type="molecule type" value="Genomic_DNA"/>
</dbReference>
<dbReference type="Proteomes" id="UP001055811">
    <property type="component" value="Linkage Group LG08"/>
</dbReference>